<dbReference type="GeneID" id="31050556"/>
<protein>
    <submittedName>
        <fullName evidence="1">Uncharacterized protein</fullName>
    </submittedName>
</protein>
<proteinExistence type="predicted"/>
<reference evidence="1 2" key="1">
    <citation type="journal article" date="2016" name="Genome Biol. Evol.">
        <title>Genome Sequencing of the Behavior Manipulating Virus LbFV Reveals a Possible New Virus Family.</title>
        <authorList>
            <person name="Lepetit D."/>
            <person name="Gillet B."/>
            <person name="Hughes S."/>
            <person name="Kraaijeveld K."/>
            <person name="Varaldi J."/>
        </authorList>
    </citation>
    <scope>NUCLEOTIDE SEQUENCE [LARGE SCALE GENOMIC DNA]</scope>
    <source>
        <strain evidence="1">Valence Gotheron</strain>
    </source>
</reference>
<name>A0A1S5YD10_9VIRU</name>
<dbReference type="KEGG" id="vg:31050556"/>
<keyword evidence="2" id="KW-1185">Reference proteome</keyword>
<dbReference type="RefSeq" id="YP_009345683.1">
    <property type="nucleotide sequence ID" value="NC_033778.1"/>
</dbReference>
<evidence type="ECO:0000313" key="2">
    <source>
        <dbReference type="Proteomes" id="UP000203066"/>
    </source>
</evidence>
<organism evidence="1 2">
    <name type="scientific">Leptopilina boulardi filamentous virus</name>
    <dbReference type="NCBI Taxonomy" id="552509"/>
    <lineage>
        <taxon>Viruses</taxon>
        <taxon>Viruses incertae sedis</taxon>
        <taxon>Naldaviricetes</taxon>
        <taxon>Lefavirales</taxon>
        <taxon>Filamentoviridae</taxon>
        <taxon>Alphafilamentovirus</taxon>
        <taxon>Alphafilamentovirus leboulardi</taxon>
    </lineage>
</organism>
<dbReference type="EMBL" id="KY009685">
    <property type="protein sequence ID" value="AQQ79999.1"/>
    <property type="molecule type" value="Genomic_DNA"/>
</dbReference>
<sequence length="309" mass="36682">MKILSSRVIISMLKIDTDQKNLFLSFLEYCENKLNVKNEKKIITYLKKYRRYKIESILSRFLIVKFKKDVAYKNSDYVTLKKKNELKEKQLCAIIDFLNVKMSFLQEQVDLIQYQIRLFYKNERQNNVTEVIEYLNNACSTLSSNFKKNADTKLNLLNNSVQYDEFEKYFIKCKQKRLHLYNLQSIHYPGLSLETISPLLSSNISNLNKNYVNENNNISYMLEKLYNRQIDVTLFLNSLTSLNEINIFYSIILNVMQYSEKKIFWQSNMLSKKIVEKISDGESEVLLFSKQSEIVINFYLTTLLLFLGE</sequence>
<accession>A0A1S5YD10</accession>
<evidence type="ECO:0000313" key="1">
    <source>
        <dbReference type="EMBL" id="AQQ79999.1"/>
    </source>
</evidence>
<gene>
    <name evidence="1" type="ORF">LbFV_ORF79</name>
</gene>
<dbReference type="Proteomes" id="UP000203066">
    <property type="component" value="Segment"/>
</dbReference>